<feature type="compositionally biased region" description="Basic and acidic residues" evidence="1">
    <location>
        <begin position="220"/>
        <end position="237"/>
    </location>
</feature>
<proteinExistence type="predicted"/>
<feature type="transmembrane region" description="Helical" evidence="2">
    <location>
        <begin position="32"/>
        <end position="53"/>
    </location>
</feature>
<dbReference type="PANTHER" id="PTHR30531:SF12">
    <property type="entry name" value="FLAGELLAR BIOSYNTHETIC PROTEIN FLHB"/>
    <property type="match status" value="1"/>
</dbReference>
<organism evidence="3 4">
    <name type="scientific">Georgenia subflava</name>
    <dbReference type="NCBI Taxonomy" id="1622177"/>
    <lineage>
        <taxon>Bacteria</taxon>
        <taxon>Bacillati</taxon>
        <taxon>Actinomycetota</taxon>
        <taxon>Actinomycetes</taxon>
        <taxon>Micrococcales</taxon>
        <taxon>Bogoriellaceae</taxon>
        <taxon>Georgenia</taxon>
    </lineage>
</organism>
<dbReference type="Pfam" id="PF01312">
    <property type="entry name" value="Bac_export_2"/>
    <property type="match status" value="1"/>
</dbReference>
<dbReference type="GO" id="GO:0009306">
    <property type="term" value="P:protein secretion"/>
    <property type="evidence" value="ECO:0007669"/>
    <property type="project" value="InterPro"/>
</dbReference>
<dbReference type="InterPro" id="IPR029025">
    <property type="entry name" value="T3SS_substrate_exporter_C"/>
</dbReference>
<feature type="transmembrane region" description="Helical" evidence="2">
    <location>
        <begin position="146"/>
        <end position="169"/>
    </location>
</feature>
<feature type="compositionally biased region" description="Polar residues" evidence="1">
    <location>
        <begin position="1"/>
        <end position="14"/>
    </location>
</feature>
<dbReference type="AlphaFoldDB" id="A0A6N7ELS2"/>
<dbReference type="InterPro" id="IPR006135">
    <property type="entry name" value="T3SS_substrate_exporter"/>
</dbReference>
<dbReference type="SUPFAM" id="SSF160544">
    <property type="entry name" value="EscU C-terminal domain-like"/>
    <property type="match status" value="1"/>
</dbReference>
<sequence>MSSSAQEKTEQATPQRMKKVRDEGGLGRSQDLSAWLVVGAAALALPAAISAAADAGREQVHQVRNVVEAPETATAVQALSDGLGSVLLTLVPVLAAAALAAIIGSAAQGGVHVSGKRLKPKFTNFNLVKGLKRILGPQAWWQGAKALLKTLVVGAVLYLAIAGMVPLVLRSGTVSLSQVIGEVGDRVASLFIWAVVAGLALAVLDVVVVIRRNRKQTRMSRQEVKEENKSSEGDPHVKGQRRALQLAMSRNRMMAAVADADVVVVNPTHVAVALRYQPGEGAPRVVAKGQGHIAAKIRERAAEHHVTVVQDITLARTLNAACEIGHEVPEHLYEAVARVLAFVMSLRRRGAAAGTHRVPPPGKARQ</sequence>
<dbReference type="PRINTS" id="PR00950">
    <property type="entry name" value="TYPE3IMSPROT"/>
</dbReference>
<evidence type="ECO:0000313" key="3">
    <source>
        <dbReference type="EMBL" id="MPV39069.1"/>
    </source>
</evidence>
<evidence type="ECO:0000313" key="4">
    <source>
        <dbReference type="Proteomes" id="UP000437709"/>
    </source>
</evidence>
<feature type="transmembrane region" description="Helical" evidence="2">
    <location>
        <begin position="189"/>
        <end position="210"/>
    </location>
</feature>
<evidence type="ECO:0000256" key="1">
    <source>
        <dbReference type="SAM" id="MobiDB-lite"/>
    </source>
</evidence>
<keyword evidence="2" id="KW-1133">Transmembrane helix</keyword>
<keyword evidence="4" id="KW-1185">Reference proteome</keyword>
<gene>
    <name evidence="3" type="primary">flhB</name>
    <name evidence="3" type="ORF">GB881_18865</name>
</gene>
<name>A0A6N7ELS2_9MICO</name>
<feature type="transmembrane region" description="Helical" evidence="2">
    <location>
        <begin position="86"/>
        <end position="107"/>
    </location>
</feature>
<dbReference type="Gene3D" id="3.40.1690.10">
    <property type="entry name" value="secretion proteins EscU"/>
    <property type="match status" value="1"/>
</dbReference>
<keyword evidence="2" id="KW-0472">Membrane</keyword>
<accession>A0A6N7ELS2</accession>
<dbReference type="Proteomes" id="UP000437709">
    <property type="component" value="Unassembled WGS sequence"/>
</dbReference>
<dbReference type="GO" id="GO:0005886">
    <property type="term" value="C:plasma membrane"/>
    <property type="evidence" value="ECO:0007669"/>
    <property type="project" value="TreeGrafter"/>
</dbReference>
<feature type="region of interest" description="Disordered" evidence="1">
    <location>
        <begin position="1"/>
        <end position="25"/>
    </location>
</feature>
<feature type="region of interest" description="Disordered" evidence="1">
    <location>
        <begin position="218"/>
        <end position="241"/>
    </location>
</feature>
<keyword evidence="3" id="KW-0966">Cell projection</keyword>
<dbReference type="EMBL" id="WHPC01000150">
    <property type="protein sequence ID" value="MPV39069.1"/>
    <property type="molecule type" value="Genomic_DNA"/>
</dbReference>
<evidence type="ECO:0000256" key="2">
    <source>
        <dbReference type="SAM" id="Phobius"/>
    </source>
</evidence>
<comment type="caution">
    <text evidence="3">The sequence shown here is derived from an EMBL/GenBank/DDBJ whole genome shotgun (WGS) entry which is preliminary data.</text>
</comment>
<keyword evidence="2" id="KW-0812">Transmembrane</keyword>
<dbReference type="RefSeq" id="WP_152193568.1">
    <property type="nucleotide sequence ID" value="NZ_VUKD01000001.1"/>
</dbReference>
<keyword evidence="3" id="KW-0282">Flagellum</keyword>
<keyword evidence="3" id="KW-0969">Cilium</keyword>
<protein>
    <submittedName>
        <fullName evidence="3">Flagellar type III secretion system protein FlhB</fullName>
    </submittedName>
</protein>
<dbReference type="Gene3D" id="6.10.250.2080">
    <property type="match status" value="1"/>
</dbReference>
<dbReference type="PANTHER" id="PTHR30531">
    <property type="entry name" value="FLAGELLAR BIOSYNTHETIC PROTEIN FLHB"/>
    <property type="match status" value="1"/>
</dbReference>
<dbReference type="OrthoDB" id="9807950at2"/>
<reference evidence="3 4" key="1">
    <citation type="submission" date="2019-10" db="EMBL/GenBank/DDBJ databases">
        <title>Georgenia wutianyii sp. nov. and Georgenia yuyongxinii sp. nov. isolated from plateau pika (Ochotona curzoniae) in the Qinghai-Tibet plateau of China.</title>
        <authorList>
            <person name="Tian Z."/>
        </authorList>
    </citation>
    <scope>NUCLEOTIDE SEQUENCE [LARGE SCALE GENOMIC DNA]</scope>
    <source>
        <strain evidence="3 4">JCM 19765</strain>
    </source>
</reference>